<dbReference type="InterPro" id="IPR015890">
    <property type="entry name" value="Chorismate_C"/>
</dbReference>
<dbReference type="PANTHER" id="PTHR42839">
    <property type="entry name" value="ISOCHORISMATE SYNTHASE ENTC"/>
    <property type="match status" value="1"/>
</dbReference>
<evidence type="ECO:0000256" key="4">
    <source>
        <dbReference type="ARBA" id="ARBA00023235"/>
    </source>
</evidence>
<organism evidence="7 8">
    <name type="scientific">Candidatus Ornithobacterium hominis</name>
    <dbReference type="NCBI Taxonomy" id="2497989"/>
    <lineage>
        <taxon>Bacteria</taxon>
        <taxon>Pseudomonadati</taxon>
        <taxon>Bacteroidota</taxon>
        <taxon>Flavobacteriia</taxon>
        <taxon>Flavobacteriales</taxon>
        <taxon>Weeksellaceae</taxon>
        <taxon>Ornithobacterium</taxon>
    </lineage>
</organism>
<dbReference type="NCBIfam" id="TIGR00543">
    <property type="entry name" value="isochor_syn"/>
    <property type="match status" value="1"/>
</dbReference>
<comment type="similarity">
    <text evidence="2">Belongs to the isochorismate synthase family.</text>
</comment>
<evidence type="ECO:0000313" key="8">
    <source>
        <dbReference type="Proteomes" id="UP000262142"/>
    </source>
</evidence>
<dbReference type="InterPro" id="IPR004561">
    <property type="entry name" value="IsoChor_synthase"/>
</dbReference>
<evidence type="ECO:0000256" key="2">
    <source>
        <dbReference type="ARBA" id="ARBA00005297"/>
    </source>
</evidence>
<comment type="catalytic activity">
    <reaction evidence="1">
        <text>chorismate = isochorismate</text>
        <dbReference type="Rhea" id="RHEA:18985"/>
        <dbReference type="ChEBI" id="CHEBI:29748"/>
        <dbReference type="ChEBI" id="CHEBI:29780"/>
        <dbReference type="EC" id="5.4.4.2"/>
    </reaction>
</comment>
<evidence type="ECO:0000256" key="1">
    <source>
        <dbReference type="ARBA" id="ARBA00000799"/>
    </source>
</evidence>
<name>A0A383TZV4_9FLAO</name>
<dbReference type="EMBL" id="UNSC01000003">
    <property type="protein sequence ID" value="SZD72303.1"/>
    <property type="molecule type" value="Genomic_DNA"/>
</dbReference>
<sequence>MDLKNLSSPYILYRFPDEENFVFEELTIADKNDFTFQIQSFNQEKNYFFKGLKNFEINPKDFPSENLNEISQGLKNFESPIFTWEIYRNKCDFFIQEIQKGRFEKLVLSRIFKGLENPNLGELFANLSKKYPKALIYLLHLGDEIWLGATPELLLEIKNNKLQTMALAGTRSTENPHPWTQKELYEHQVVVDYISKALENLNPNVEETKTITLNNLQHLMTPISANWSDESSVEHLISRLHPTPAVCGLPQREAFEFILENEGYNRSFYTGILGFKNQTSITYFVNLRCARISHSRMDVFVGGGITAASQALAEWEETELKAKVLLDF</sequence>
<dbReference type="Gene3D" id="3.60.120.10">
    <property type="entry name" value="Anthranilate synthase"/>
    <property type="match status" value="1"/>
</dbReference>
<protein>
    <recommendedName>
        <fullName evidence="3">isochorismate synthase</fullName>
        <ecNumber evidence="3">5.4.4.2</ecNumber>
    </recommendedName>
    <alternativeName>
        <fullName evidence="5">Isochorismate mutase</fullName>
    </alternativeName>
</protein>
<dbReference type="PANTHER" id="PTHR42839:SF2">
    <property type="entry name" value="ISOCHORISMATE SYNTHASE ENTC"/>
    <property type="match status" value="1"/>
</dbReference>
<dbReference type="SUPFAM" id="SSF56322">
    <property type="entry name" value="ADC synthase"/>
    <property type="match status" value="1"/>
</dbReference>
<dbReference type="GO" id="GO:0008909">
    <property type="term" value="F:isochorismate synthase activity"/>
    <property type="evidence" value="ECO:0007669"/>
    <property type="project" value="UniProtKB-EC"/>
</dbReference>
<dbReference type="AlphaFoldDB" id="A0A383TZV4"/>
<accession>A0A383TZV4</accession>
<reference evidence="7 8" key="1">
    <citation type="submission" date="2018-09" db="EMBL/GenBank/DDBJ databases">
        <authorList>
            <consortium name="Pathogen Informatics"/>
        </authorList>
    </citation>
    <scope>NUCLEOTIDE SEQUENCE [LARGE SCALE GENOMIC DNA]</scope>
    <source>
        <strain evidence="7 8">OH-22767</strain>
    </source>
</reference>
<evidence type="ECO:0000259" key="6">
    <source>
        <dbReference type="Pfam" id="PF00425"/>
    </source>
</evidence>
<dbReference type="Pfam" id="PF00425">
    <property type="entry name" value="Chorismate_bind"/>
    <property type="match status" value="1"/>
</dbReference>
<dbReference type="RefSeq" id="WP_119059151.1">
    <property type="nucleotide sequence ID" value="NZ_UNSC01000003.1"/>
</dbReference>
<keyword evidence="8" id="KW-1185">Reference proteome</keyword>
<evidence type="ECO:0000313" key="7">
    <source>
        <dbReference type="EMBL" id="SZD72303.1"/>
    </source>
</evidence>
<proteinExistence type="inferred from homology"/>
<feature type="domain" description="Chorismate-utilising enzyme C-terminal" evidence="6">
    <location>
        <begin position="86"/>
        <end position="321"/>
    </location>
</feature>
<dbReference type="InterPro" id="IPR005801">
    <property type="entry name" value="ADC_synthase"/>
</dbReference>
<evidence type="ECO:0000256" key="5">
    <source>
        <dbReference type="ARBA" id="ARBA00041564"/>
    </source>
</evidence>
<dbReference type="OrthoDB" id="9806579at2"/>
<evidence type="ECO:0000256" key="3">
    <source>
        <dbReference type="ARBA" id="ARBA00012824"/>
    </source>
</evidence>
<gene>
    <name evidence="7" type="primary">entC</name>
    <name evidence="7" type="ORF">SAMEA104719789_00743</name>
</gene>
<keyword evidence="4 7" id="KW-0413">Isomerase</keyword>
<dbReference type="Proteomes" id="UP000262142">
    <property type="component" value="Unassembled WGS sequence"/>
</dbReference>
<dbReference type="EC" id="5.4.4.2" evidence="3"/>